<sequence length="64" mass="7055">MLRPGHPSPESWPQQPGRADGCRSVCVCCASRCFFVCFPLCFACVSVRVVRDAIMPVVRRPGDT</sequence>
<organism evidence="2 3">
    <name type="scientific">Frankliniella fusca</name>
    <dbReference type="NCBI Taxonomy" id="407009"/>
    <lineage>
        <taxon>Eukaryota</taxon>
        <taxon>Metazoa</taxon>
        <taxon>Ecdysozoa</taxon>
        <taxon>Arthropoda</taxon>
        <taxon>Hexapoda</taxon>
        <taxon>Insecta</taxon>
        <taxon>Pterygota</taxon>
        <taxon>Neoptera</taxon>
        <taxon>Paraneoptera</taxon>
        <taxon>Thysanoptera</taxon>
        <taxon>Terebrantia</taxon>
        <taxon>Thripoidea</taxon>
        <taxon>Thripidae</taxon>
        <taxon>Frankliniella</taxon>
    </lineage>
</organism>
<keyword evidence="3" id="KW-1185">Reference proteome</keyword>
<keyword evidence="2" id="KW-0456">Lyase</keyword>
<comment type="caution">
    <text evidence="2">The sequence shown here is derived from an EMBL/GenBank/DDBJ whole genome shotgun (WGS) entry which is preliminary data.</text>
</comment>
<name>A0AAE1LKW3_9NEOP</name>
<evidence type="ECO:0000313" key="2">
    <source>
        <dbReference type="EMBL" id="KAK3923991.1"/>
    </source>
</evidence>
<reference evidence="2" key="2">
    <citation type="journal article" date="2023" name="BMC Genomics">
        <title>Pest status, molecular evolution, and epigenetic factors derived from the genome assembly of Frankliniella fusca, a thysanopteran phytovirus vector.</title>
        <authorList>
            <person name="Catto M.A."/>
            <person name="Labadie P.E."/>
            <person name="Jacobson A.L."/>
            <person name="Kennedy G.G."/>
            <person name="Srinivasan R."/>
            <person name="Hunt B.G."/>
        </authorList>
    </citation>
    <scope>NUCLEOTIDE SEQUENCE</scope>
    <source>
        <strain evidence="2">PL_HMW_Pooled</strain>
    </source>
</reference>
<protein>
    <submittedName>
        <fullName evidence="2">2-hydroxyacyl-CoA lyase 2</fullName>
    </submittedName>
</protein>
<dbReference type="GO" id="GO:0016829">
    <property type="term" value="F:lyase activity"/>
    <property type="evidence" value="ECO:0007669"/>
    <property type="project" value="UniProtKB-KW"/>
</dbReference>
<reference evidence="2" key="1">
    <citation type="submission" date="2021-07" db="EMBL/GenBank/DDBJ databases">
        <authorList>
            <person name="Catto M.A."/>
            <person name="Jacobson A."/>
            <person name="Kennedy G."/>
            <person name="Labadie P."/>
            <person name="Hunt B.G."/>
            <person name="Srinivasan R."/>
        </authorList>
    </citation>
    <scope>NUCLEOTIDE SEQUENCE</scope>
    <source>
        <strain evidence="2">PL_HMW_Pooled</strain>
        <tissue evidence="2">Head</tissue>
    </source>
</reference>
<accession>A0AAE1LKW3</accession>
<proteinExistence type="predicted"/>
<dbReference type="AlphaFoldDB" id="A0AAE1LKW3"/>
<dbReference type="EMBL" id="JAHWGI010001161">
    <property type="protein sequence ID" value="KAK3923991.1"/>
    <property type="molecule type" value="Genomic_DNA"/>
</dbReference>
<gene>
    <name evidence="2" type="ORF">KUF71_002321</name>
</gene>
<dbReference type="Proteomes" id="UP001219518">
    <property type="component" value="Unassembled WGS sequence"/>
</dbReference>
<feature type="region of interest" description="Disordered" evidence="1">
    <location>
        <begin position="1"/>
        <end position="21"/>
    </location>
</feature>
<evidence type="ECO:0000256" key="1">
    <source>
        <dbReference type="SAM" id="MobiDB-lite"/>
    </source>
</evidence>
<evidence type="ECO:0000313" key="3">
    <source>
        <dbReference type="Proteomes" id="UP001219518"/>
    </source>
</evidence>